<reference evidence="2 3" key="1">
    <citation type="journal article" date="2017" name="Curr. Biol.">
        <title>Genome architecture and evolution of a unichromosomal asexual nematode.</title>
        <authorList>
            <person name="Fradin H."/>
            <person name="Zegar C."/>
            <person name="Gutwein M."/>
            <person name="Lucas J."/>
            <person name="Kovtun M."/>
            <person name="Corcoran D."/>
            <person name="Baugh L.R."/>
            <person name="Kiontke K."/>
            <person name="Gunsalus K."/>
            <person name="Fitch D.H."/>
            <person name="Piano F."/>
        </authorList>
    </citation>
    <scope>NUCLEOTIDE SEQUENCE [LARGE SCALE GENOMIC DNA]</scope>
    <source>
        <strain evidence="2">PF1309</strain>
    </source>
</reference>
<feature type="compositionally biased region" description="Basic and acidic residues" evidence="1">
    <location>
        <begin position="107"/>
        <end position="118"/>
    </location>
</feature>
<dbReference type="AlphaFoldDB" id="A0A2A2M3F7"/>
<evidence type="ECO:0000256" key="1">
    <source>
        <dbReference type="SAM" id="MobiDB-lite"/>
    </source>
</evidence>
<feature type="compositionally biased region" description="Low complexity" evidence="1">
    <location>
        <begin position="93"/>
        <end position="102"/>
    </location>
</feature>
<feature type="region of interest" description="Disordered" evidence="1">
    <location>
        <begin position="37"/>
        <end position="58"/>
    </location>
</feature>
<keyword evidence="3" id="KW-1185">Reference proteome</keyword>
<proteinExistence type="predicted"/>
<comment type="caution">
    <text evidence="2">The sequence shown here is derived from an EMBL/GenBank/DDBJ whole genome shotgun (WGS) entry which is preliminary data.</text>
</comment>
<accession>A0A2A2M3F7</accession>
<sequence length="118" mass="12872">MPSMRRMLLHTGRQAVAIAPLPLGLVERRVRRRHQVLRSDRRQLRRTHSDAGAGRDMAERTATVLDGLPAQQLQDLLHDLAGPCGIGVGQQQAPGATARRSGAGTGRRLDARSGRCRP</sequence>
<evidence type="ECO:0000313" key="2">
    <source>
        <dbReference type="EMBL" id="PAV92990.1"/>
    </source>
</evidence>
<protein>
    <submittedName>
        <fullName evidence="2">Uncharacterized protein</fullName>
    </submittedName>
</protein>
<evidence type="ECO:0000313" key="3">
    <source>
        <dbReference type="Proteomes" id="UP000218231"/>
    </source>
</evidence>
<organism evidence="2 3">
    <name type="scientific">Diploscapter pachys</name>
    <dbReference type="NCBI Taxonomy" id="2018661"/>
    <lineage>
        <taxon>Eukaryota</taxon>
        <taxon>Metazoa</taxon>
        <taxon>Ecdysozoa</taxon>
        <taxon>Nematoda</taxon>
        <taxon>Chromadorea</taxon>
        <taxon>Rhabditida</taxon>
        <taxon>Rhabditina</taxon>
        <taxon>Rhabditomorpha</taxon>
        <taxon>Rhabditoidea</taxon>
        <taxon>Rhabditidae</taxon>
        <taxon>Diploscapter</taxon>
    </lineage>
</organism>
<feature type="region of interest" description="Disordered" evidence="1">
    <location>
        <begin position="84"/>
        <end position="118"/>
    </location>
</feature>
<gene>
    <name evidence="2" type="ORF">WR25_00512</name>
</gene>
<dbReference type="Proteomes" id="UP000218231">
    <property type="component" value="Unassembled WGS sequence"/>
</dbReference>
<name>A0A2A2M3F7_9BILA</name>
<dbReference type="EMBL" id="LIAE01005832">
    <property type="protein sequence ID" value="PAV92990.1"/>
    <property type="molecule type" value="Genomic_DNA"/>
</dbReference>